<protein>
    <submittedName>
        <fullName evidence="1">Protein dead ringer</fullName>
    </submittedName>
</protein>
<dbReference type="OrthoDB" id="7482162at2759"/>
<dbReference type="AlphaFoldDB" id="A0A4C1TK15"/>
<reference evidence="1 2" key="1">
    <citation type="journal article" date="2019" name="Commun. Biol.">
        <title>The bagworm genome reveals a unique fibroin gene that provides high tensile strength.</title>
        <authorList>
            <person name="Kono N."/>
            <person name="Nakamura H."/>
            <person name="Ohtoshi R."/>
            <person name="Tomita M."/>
            <person name="Numata K."/>
            <person name="Arakawa K."/>
        </authorList>
    </citation>
    <scope>NUCLEOTIDE SEQUENCE [LARGE SCALE GENOMIC DNA]</scope>
</reference>
<organism evidence="1 2">
    <name type="scientific">Eumeta variegata</name>
    <name type="common">Bagworm moth</name>
    <name type="synonym">Eumeta japonica</name>
    <dbReference type="NCBI Taxonomy" id="151549"/>
    <lineage>
        <taxon>Eukaryota</taxon>
        <taxon>Metazoa</taxon>
        <taxon>Ecdysozoa</taxon>
        <taxon>Arthropoda</taxon>
        <taxon>Hexapoda</taxon>
        <taxon>Insecta</taxon>
        <taxon>Pterygota</taxon>
        <taxon>Neoptera</taxon>
        <taxon>Endopterygota</taxon>
        <taxon>Lepidoptera</taxon>
        <taxon>Glossata</taxon>
        <taxon>Ditrysia</taxon>
        <taxon>Tineoidea</taxon>
        <taxon>Psychidae</taxon>
        <taxon>Oiketicinae</taxon>
        <taxon>Eumeta</taxon>
    </lineage>
</organism>
<accession>A0A4C1TK15</accession>
<name>A0A4C1TK15_EUMVA</name>
<comment type="caution">
    <text evidence="1">The sequence shown here is derived from an EMBL/GenBank/DDBJ whole genome shotgun (WGS) entry which is preliminary data.</text>
</comment>
<dbReference type="STRING" id="151549.A0A4C1TK15"/>
<proteinExistence type="predicted"/>
<gene>
    <name evidence="1" type="primary">retn</name>
    <name evidence="1" type="ORF">EVAR_7981_1</name>
</gene>
<keyword evidence="2" id="KW-1185">Reference proteome</keyword>
<sequence>MHFLLAELCSNCCDTVLSLQKLLYEISDDPQRKEFLDDLFSFMQKTRKPVRNKPVNYDSGRVRDKSVKDLLERDNAARTQRVIRGRRSVSITRGSAQQIDSTIVALDEAICFGNNIDACLQHALTCSMQPTADPLICLSTTNFYSKD</sequence>
<evidence type="ECO:0000313" key="2">
    <source>
        <dbReference type="Proteomes" id="UP000299102"/>
    </source>
</evidence>
<evidence type="ECO:0000313" key="1">
    <source>
        <dbReference type="EMBL" id="GBP13748.1"/>
    </source>
</evidence>
<dbReference type="EMBL" id="BGZK01000059">
    <property type="protein sequence ID" value="GBP13748.1"/>
    <property type="molecule type" value="Genomic_DNA"/>
</dbReference>
<dbReference type="Proteomes" id="UP000299102">
    <property type="component" value="Unassembled WGS sequence"/>
</dbReference>